<dbReference type="GO" id="GO:0006574">
    <property type="term" value="P:L-valine catabolic process"/>
    <property type="evidence" value="ECO:0007669"/>
    <property type="project" value="TreeGrafter"/>
</dbReference>
<sequence>MAYPKSVADTGTVQNYVGGEWHTPSGSDGRDVVDPATSERLARVAFSSPDDVDRAVRTGAEAFEEWSTRAVEERIQPLFELKRLLEAHHDELAELLVREHGKTRAEAKGELRRGIENVEVACGIPSMMQGGTLLDAAPGIDESAVRKPLGVFAAVTPFNFPAMIPLWFLPYAVATGNSFVLKPSEQAPLVAQRIFELIDRAGFPDGVLQLINGGVDTVDALLGHDGVEGVSFVGSTPVARTIYETAAANGKRVQAQGGAKNHIVVAETADLDFAAEKTVSSAFACAGERCLANDVAVVEASVYDEFVDRVVSEAEAQTVGSGLNPDTDIGALISPEHERRVREYVGTAVDEGAELLLDGRDVSVEGSEDGNFLGPTLFGNVDPEMTIAREEVFGPVLGLMSVADLDEAIGVLDRSDFGNAASLFTASGADARTFRHETDIGNLGINAGTAAPMAFFHFGGRKDSFFGDLHAQGEDMIHFYTDKTVYIERWPDA</sequence>
<evidence type="ECO:0000256" key="1">
    <source>
        <dbReference type="ARBA" id="ARBA00013048"/>
    </source>
</evidence>
<dbReference type="STRING" id="268739.Nmlp_2084"/>
<proteinExistence type="predicted"/>
<dbReference type="Gene3D" id="3.40.309.10">
    <property type="entry name" value="Aldehyde Dehydrogenase, Chain A, domain 2"/>
    <property type="match status" value="1"/>
</dbReference>
<evidence type="ECO:0000313" key="6">
    <source>
        <dbReference type="Proteomes" id="UP000011867"/>
    </source>
</evidence>
<dbReference type="InterPro" id="IPR016163">
    <property type="entry name" value="Ald_DH_C"/>
</dbReference>
<reference evidence="5 6" key="1">
    <citation type="journal article" date="2013" name="Genome Announc.">
        <title>Genome of the haloarchaeon Natronomonas moolapensis, a neutrophilic member of a previously haloalkaliphilic genus.</title>
        <authorList>
            <person name="Dyall-Smith M.L."/>
            <person name="Pfeiffer F."/>
            <person name="Oberwinkler T."/>
            <person name="Klee K."/>
            <person name="Rampp M."/>
            <person name="Palm P."/>
            <person name="Gross K."/>
            <person name="Schuster S.C."/>
            <person name="Oesterhelt D."/>
        </authorList>
    </citation>
    <scope>NUCLEOTIDE SEQUENCE [LARGE SCALE GENOMIC DNA]</scope>
    <source>
        <strain evidence="6">DSM 18674 / JCM 14361 / 8.8.11</strain>
    </source>
</reference>
<keyword evidence="3" id="KW-0520">NAD</keyword>
<keyword evidence="6" id="KW-1185">Reference proteome</keyword>
<dbReference type="GO" id="GO:0004491">
    <property type="term" value="F:methylmalonate-semialdehyde dehydrogenase (acylating, NAD) activity"/>
    <property type="evidence" value="ECO:0007669"/>
    <property type="project" value="UniProtKB-EC"/>
</dbReference>
<dbReference type="PANTHER" id="PTHR43866:SF4">
    <property type="entry name" value="MALONATE-SEMIALDEHYDE DEHYDROGENASE"/>
    <property type="match status" value="1"/>
</dbReference>
<dbReference type="Pfam" id="PF00171">
    <property type="entry name" value="Aldedh"/>
    <property type="match status" value="1"/>
</dbReference>
<dbReference type="NCBIfam" id="TIGR01722">
    <property type="entry name" value="MMSDH"/>
    <property type="match status" value="1"/>
</dbReference>
<evidence type="ECO:0000313" key="5">
    <source>
        <dbReference type="EMBL" id="CCQ36266.1"/>
    </source>
</evidence>
<dbReference type="InterPro" id="IPR016160">
    <property type="entry name" value="Ald_DH_CS_CYS"/>
</dbReference>
<dbReference type="Proteomes" id="UP000011867">
    <property type="component" value="Chromosome"/>
</dbReference>
<dbReference type="InterPro" id="IPR015590">
    <property type="entry name" value="Aldehyde_DH_dom"/>
</dbReference>
<dbReference type="InterPro" id="IPR016161">
    <property type="entry name" value="Ald_DH/histidinol_DH"/>
</dbReference>
<dbReference type="InterPro" id="IPR010061">
    <property type="entry name" value="MeMal-semiAld_DH"/>
</dbReference>
<organism evidence="5 6">
    <name type="scientific">Natronomonas moolapensis (strain DSM 18674 / CECT 7526 / JCM 14361 / 8.8.11)</name>
    <dbReference type="NCBI Taxonomy" id="268739"/>
    <lineage>
        <taxon>Archaea</taxon>
        <taxon>Methanobacteriati</taxon>
        <taxon>Methanobacteriota</taxon>
        <taxon>Stenosarchaea group</taxon>
        <taxon>Halobacteria</taxon>
        <taxon>Halobacteriales</taxon>
        <taxon>Natronomonadaceae</taxon>
        <taxon>Natronomonas</taxon>
    </lineage>
</organism>
<dbReference type="GO" id="GO:0006210">
    <property type="term" value="P:thymine catabolic process"/>
    <property type="evidence" value="ECO:0007669"/>
    <property type="project" value="TreeGrafter"/>
</dbReference>
<dbReference type="KEGG" id="nmo:Nmlp_2084"/>
<dbReference type="InterPro" id="IPR016162">
    <property type="entry name" value="Ald_DH_N"/>
</dbReference>
<dbReference type="CDD" id="cd07085">
    <property type="entry name" value="ALDH_F6_MMSDH"/>
    <property type="match status" value="1"/>
</dbReference>
<gene>
    <name evidence="5" type="primary">mmsA</name>
    <name evidence="5" type="ordered locus">Nmlp_2084</name>
</gene>
<dbReference type="HOGENOM" id="CLU_005391_1_10_2"/>
<dbReference type="PROSITE" id="PS00070">
    <property type="entry name" value="ALDEHYDE_DEHYDR_CYS"/>
    <property type="match status" value="1"/>
</dbReference>
<protein>
    <recommendedName>
        <fullName evidence="1">methylmalonate-semialdehyde dehydrogenase (CoA acylating)</fullName>
        <ecNumber evidence="1">1.2.1.27</ecNumber>
    </recommendedName>
</protein>
<dbReference type="FunFam" id="3.40.605.10:FF:000003">
    <property type="entry name" value="Methylmalonate-semialdehyde dehydrogenase [acylating]"/>
    <property type="match status" value="1"/>
</dbReference>
<feature type="domain" description="Aldehyde dehydrogenase" evidence="4">
    <location>
        <begin position="28"/>
        <end position="482"/>
    </location>
</feature>
<name>M1XQ68_NATM8</name>
<evidence type="ECO:0000259" key="4">
    <source>
        <dbReference type="Pfam" id="PF00171"/>
    </source>
</evidence>
<dbReference type="FunFam" id="3.40.309.10:FF:000002">
    <property type="entry name" value="Methylmalonate-semialdehyde dehydrogenase (Acylating)"/>
    <property type="match status" value="1"/>
</dbReference>
<dbReference type="OrthoDB" id="6342at2157"/>
<keyword evidence="2 5" id="KW-0560">Oxidoreductase</keyword>
<dbReference type="eggNOG" id="arCOG01252">
    <property type="taxonomic scope" value="Archaea"/>
</dbReference>
<evidence type="ECO:0000256" key="2">
    <source>
        <dbReference type="ARBA" id="ARBA00023002"/>
    </source>
</evidence>
<dbReference type="SUPFAM" id="SSF53720">
    <property type="entry name" value="ALDH-like"/>
    <property type="match status" value="1"/>
</dbReference>
<dbReference type="RefSeq" id="WP_015409069.1">
    <property type="nucleotide sequence ID" value="NC_020388.1"/>
</dbReference>
<dbReference type="EC" id="1.2.1.27" evidence="1"/>
<dbReference type="AlphaFoldDB" id="M1XQ68"/>
<accession>M1XQ68</accession>
<dbReference type="PANTHER" id="PTHR43866">
    <property type="entry name" value="MALONATE-SEMIALDEHYDE DEHYDROGENASE"/>
    <property type="match status" value="1"/>
</dbReference>
<dbReference type="EMBL" id="HF582854">
    <property type="protein sequence ID" value="CCQ36266.1"/>
    <property type="molecule type" value="Genomic_DNA"/>
</dbReference>
<dbReference type="GeneID" id="14651079"/>
<evidence type="ECO:0000256" key="3">
    <source>
        <dbReference type="ARBA" id="ARBA00023027"/>
    </source>
</evidence>
<dbReference type="Gene3D" id="3.40.605.10">
    <property type="entry name" value="Aldehyde Dehydrogenase, Chain A, domain 1"/>
    <property type="match status" value="1"/>
</dbReference>